<dbReference type="RefSeq" id="WP_169414108.1">
    <property type="nucleotide sequence ID" value="NZ_JAAXKZ010000067.1"/>
</dbReference>
<dbReference type="AlphaFoldDB" id="A0A848DLJ6"/>
<feature type="compositionally biased region" description="Low complexity" evidence="2">
    <location>
        <begin position="17"/>
        <end position="32"/>
    </location>
</feature>
<comment type="caution">
    <text evidence="4">The sequence shown here is derived from an EMBL/GenBank/DDBJ whole genome shotgun (WGS) entry which is preliminary data.</text>
</comment>
<organism evidence="4 5">
    <name type="scientific">Pseudonocardia bannensis</name>
    <dbReference type="NCBI Taxonomy" id="630973"/>
    <lineage>
        <taxon>Bacteria</taxon>
        <taxon>Bacillati</taxon>
        <taxon>Actinomycetota</taxon>
        <taxon>Actinomycetes</taxon>
        <taxon>Pseudonocardiales</taxon>
        <taxon>Pseudonocardiaceae</taxon>
        <taxon>Pseudonocardia</taxon>
    </lineage>
</organism>
<dbReference type="Proteomes" id="UP000586918">
    <property type="component" value="Unassembled WGS sequence"/>
</dbReference>
<feature type="coiled-coil region" evidence="1">
    <location>
        <begin position="138"/>
        <end position="165"/>
    </location>
</feature>
<gene>
    <name evidence="4" type="ORF">HF519_17870</name>
</gene>
<evidence type="ECO:0000256" key="2">
    <source>
        <dbReference type="SAM" id="MobiDB-lite"/>
    </source>
</evidence>
<keyword evidence="1" id="KW-0175">Coiled coil</keyword>
<keyword evidence="5" id="KW-1185">Reference proteome</keyword>
<feature type="domain" description="Transglycosylase SLT" evidence="3">
    <location>
        <begin position="189"/>
        <end position="263"/>
    </location>
</feature>
<dbReference type="EMBL" id="JAAXKZ010000067">
    <property type="protein sequence ID" value="NMH93409.1"/>
    <property type="molecule type" value="Genomic_DNA"/>
</dbReference>
<accession>A0A848DLJ6</accession>
<proteinExistence type="predicted"/>
<protein>
    <submittedName>
        <fullName evidence="4">Transglycosylase SLT domain-containing protein</fullName>
    </submittedName>
</protein>
<dbReference type="InterPro" id="IPR023346">
    <property type="entry name" value="Lysozyme-like_dom_sf"/>
</dbReference>
<name>A0A848DLJ6_9PSEU</name>
<evidence type="ECO:0000313" key="4">
    <source>
        <dbReference type="EMBL" id="NMH93409.1"/>
    </source>
</evidence>
<feature type="region of interest" description="Disordered" evidence="2">
    <location>
        <begin position="1"/>
        <end position="38"/>
    </location>
</feature>
<reference evidence="4 5" key="1">
    <citation type="submission" date="2020-04" db="EMBL/GenBank/DDBJ databases">
        <authorList>
            <person name="Klaysubun C."/>
            <person name="Duangmal K."/>
            <person name="Lipun K."/>
        </authorList>
    </citation>
    <scope>NUCLEOTIDE SEQUENCE [LARGE SCALE GENOMIC DNA]</scope>
    <source>
        <strain evidence="4 5">DSM 45300</strain>
    </source>
</reference>
<dbReference type="InterPro" id="IPR008258">
    <property type="entry name" value="Transglycosylase_SLT_dom_1"/>
</dbReference>
<dbReference type="Pfam" id="PF01464">
    <property type="entry name" value="SLT"/>
    <property type="match status" value="1"/>
</dbReference>
<dbReference type="Gene3D" id="1.10.530.10">
    <property type="match status" value="1"/>
</dbReference>
<evidence type="ECO:0000313" key="5">
    <source>
        <dbReference type="Proteomes" id="UP000586918"/>
    </source>
</evidence>
<evidence type="ECO:0000259" key="3">
    <source>
        <dbReference type="Pfam" id="PF01464"/>
    </source>
</evidence>
<sequence>MAGHRSPGGRRVPTVPAPHRTAARHQAAARPTLDGPSTRRTIAHTTAAVGAAFGAVATGTFAVVVPTPLDGTATTADAAEEIGPAALAANATTLTPAQEATGSLGGGPLSPVAFIIDSAGQTDDPAAQDADIASLDKAGRLADELAEMHAQAAREQAERERLDAIIARGGVDGWITEALRIMELPQSLAPGIKRIIMAESGGNPRAINNWDSNARRGTPSQGLMQTIPSTFRAYVHPDLAGRPITDPVANITAGVRYMIANYGMETVVAGGRSNSAGSYIGY</sequence>
<dbReference type="SUPFAM" id="SSF53955">
    <property type="entry name" value="Lysozyme-like"/>
    <property type="match status" value="1"/>
</dbReference>
<evidence type="ECO:0000256" key="1">
    <source>
        <dbReference type="SAM" id="Coils"/>
    </source>
</evidence>